<dbReference type="Proteomes" id="UP000011885">
    <property type="component" value="Unassembled WGS sequence"/>
</dbReference>
<dbReference type="Pfam" id="PF02321">
    <property type="entry name" value="OEP"/>
    <property type="match status" value="1"/>
</dbReference>
<feature type="region of interest" description="Disordered" evidence="2">
    <location>
        <begin position="34"/>
        <end position="89"/>
    </location>
</feature>
<evidence type="ECO:0000313" key="3">
    <source>
        <dbReference type="EMBL" id="EMI55522.1"/>
    </source>
</evidence>
<dbReference type="GO" id="GO:0015562">
    <property type="term" value="F:efflux transmembrane transporter activity"/>
    <property type="evidence" value="ECO:0007669"/>
    <property type="project" value="InterPro"/>
</dbReference>
<dbReference type="InterPro" id="IPR010131">
    <property type="entry name" value="MdtP/NodT-like"/>
</dbReference>
<dbReference type="Gene3D" id="1.20.1600.10">
    <property type="entry name" value="Outer membrane efflux proteins (OEP)"/>
    <property type="match status" value="1"/>
</dbReference>
<dbReference type="SUPFAM" id="SSF56954">
    <property type="entry name" value="Outer membrane efflux proteins (OEP)"/>
    <property type="match status" value="1"/>
</dbReference>
<dbReference type="InterPro" id="IPR003423">
    <property type="entry name" value="OMP_efflux"/>
</dbReference>
<dbReference type="EMBL" id="ANOH01000211">
    <property type="protein sequence ID" value="EMI55522.1"/>
    <property type="molecule type" value="Genomic_DNA"/>
</dbReference>
<feature type="compositionally biased region" description="Low complexity" evidence="2">
    <location>
        <begin position="50"/>
        <end position="59"/>
    </location>
</feature>
<accession>M5U234</accession>
<gene>
    <name evidence="3" type="ORF">RSSM_03038</name>
</gene>
<dbReference type="PANTHER" id="PTHR30203:SF33">
    <property type="entry name" value="BLR4455 PROTEIN"/>
    <property type="match status" value="1"/>
</dbReference>
<comment type="caution">
    <text evidence="3">The sequence shown here is derived from an EMBL/GenBank/DDBJ whole genome shotgun (WGS) entry which is preliminary data.</text>
</comment>
<sequence length="683" mass="76148">MATGFLMVFAVPVAGESPSRATTTPDDVSHLFLGYLPDRPGSPETNANRSTTVSTSPDTTDQHQPLRDPVGMSEVPTPQPDFVSDAPLPHSTEIHHNWGSFDRAYSRSASDIPNPISQGPYRNQLDIYRARADELSDQPTTLPGEFIATDSIDDPAIRWWESLIGQPLGLAQETIAVDVCQLAETSLVASPYVRGLLTEPKVRYNDMVIADAEFDTTAFVESKFARTNEPVGSVLTTGNSSERYLDNLFSSSAGIRKRYRSGGNVEIVQRGGFQSNNSTYLTPNPQGTSRLEINFAQPLLRDHGRAVNTTRVLLAQINVQLAKSETRNEVEQHLVDVTRAYWDLYQARAEYLQRKRLLQAAEELHAKLLARGTIDSQQRQILRAEVAITQRRSDLIRIEARIRNGQARLRMLTADPNLMRGGNWELLPGELPLNCLVPVSPREATLTALENRPDITQSLRKIHAVSSKVGAARNQVLPRLDLLLSSYVAGLDNDRDTFGAIARQLTDGGPSYAAGFVFELPVGNRAARARLQRNQWELNRSVYEFQQTTEAAITTVEIAVRETRTAYAEMIGNQQSLVAAMREVSYLQQRWQWLPDPNESAVLLIEDLLEAQERVAEEEQSVTRAQVAYAMSWITLRKAMGVLLQVHVEEQLCNEEMQFEEWEIGDTIVTEPHSAGPRQGSLP</sequence>
<evidence type="ECO:0000313" key="4">
    <source>
        <dbReference type="Proteomes" id="UP000011885"/>
    </source>
</evidence>
<organism evidence="3 4">
    <name type="scientific">Rhodopirellula sallentina SM41</name>
    <dbReference type="NCBI Taxonomy" id="1263870"/>
    <lineage>
        <taxon>Bacteria</taxon>
        <taxon>Pseudomonadati</taxon>
        <taxon>Planctomycetota</taxon>
        <taxon>Planctomycetia</taxon>
        <taxon>Pirellulales</taxon>
        <taxon>Pirellulaceae</taxon>
        <taxon>Rhodopirellula</taxon>
    </lineage>
</organism>
<protein>
    <submittedName>
        <fullName evidence="3">Outer membrane efflux protein</fullName>
    </submittedName>
</protein>
<evidence type="ECO:0000256" key="2">
    <source>
        <dbReference type="SAM" id="MobiDB-lite"/>
    </source>
</evidence>
<evidence type="ECO:0000256" key="1">
    <source>
        <dbReference type="ARBA" id="ARBA00007613"/>
    </source>
</evidence>
<dbReference type="PANTHER" id="PTHR30203">
    <property type="entry name" value="OUTER MEMBRANE CATION EFFLUX PROTEIN"/>
    <property type="match status" value="1"/>
</dbReference>
<dbReference type="PATRIC" id="fig|1263870.3.peg.3228"/>
<keyword evidence="4" id="KW-1185">Reference proteome</keyword>
<reference evidence="3 4" key="1">
    <citation type="journal article" date="2013" name="Mar. Genomics">
        <title>Expression of sulfatases in Rhodopirellula baltica and the diversity of sulfatases in the genus Rhodopirellula.</title>
        <authorList>
            <person name="Wegner C.E."/>
            <person name="Richter-Heitmann T."/>
            <person name="Klindworth A."/>
            <person name="Klockow C."/>
            <person name="Richter M."/>
            <person name="Achstetter T."/>
            <person name="Glockner F.O."/>
            <person name="Harder J."/>
        </authorList>
    </citation>
    <scope>NUCLEOTIDE SEQUENCE [LARGE SCALE GENOMIC DNA]</scope>
    <source>
        <strain evidence="3 4">SM41</strain>
    </source>
</reference>
<comment type="similarity">
    <text evidence="1">Belongs to the outer membrane factor (OMF) (TC 1.B.17) family.</text>
</comment>
<name>M5U234_9BACT</name>
<dbReference type="AlphaFoldDB" id="M5U234"/>
<proteinExistence type="inferred from homology"/>